<dbReference type="Gene3D" id="1.10.260.40">
    <property type="entry name" value="lambda repressor-like DNA-binding domains"/>
    <property type="match status" value="1"/>
</dbReference>
<evidence type="ECO:0000259" key="1">
    <source>
        <dbReference type="PROSITE" id="PS50943"/>
    </source>
</evidence>
<dbReference type="InterPro" id="IPR001387">
    <property type="entry name" value="Cro/C1-type_HTH"/>
</dbReference>
<evidence type="ECO:0000313" key="3">
    <source>
        <dbReference type="Proteomes" id="UP000507140"/>
    </source>
</evidence>
<keyword evidence="3" id="KW-1185">Reference proteome</keyword>
<dbReference type="SMART" id="SM00530">
    <property type="entry name" value="HTH_XRE"/>
    <property type="match status" value="1"/>
</dbReference>
<dbReference type="InterPro" id="IPR010982">
    <property type="entry name" value="Lambda_DNA-bd_dom_sf"/>
</dbReference>
<reference evidence="2 3" key="1">
    <citation type="submission" date="2020-04" db="EMBL/GenBank/DDBJ databases">
        <authorList>
            <person name="De Canck E."/>
        </authorList>
    </citation>
    <scope>NUCLEOTIDE SEQUENCE [LARGE SCALE GENOMIC DNA]</scope>
    <source>
        <strain evidence="2 3">LMG 3415</strain>
    </source>
</reference>
<name>A0ABM8L9K1_9BURK</name>
<dbReference type="CDD" id="cd00093">
    <property type="entry name" value="HTH_XRE"/>
    <property type="match status" value="1"/>
</dbReference>
<organism evidence="2 3">
    <name type="scientific">Achromobacter mucicolens</name>
    <dbReference type="NCBI Taxonomy" id="1389922"/>
    <lineage>
        <taxon>Bacteria</taxon>
        <taxon>Pseudomonadati</taxon>
        <taxon>Pseudomonadota</taxon>
        <taxon>Betaproteobacteria</taxon>
        <taxon>Burkholderiales</taxon>
        <taxon>Alcaligenaceae</taxon>
        <taxon>Achromobacter</taxon>
    </lineage>
</organism>
<feature type="domain" description="HTH cro/C1-type" evidence="1">
    <location>
        <begin position="13"/>
        <end position="66"/>
    </location>
</feature>
<protein>
    <recommendedName>
        <fullName evidence="1">HTH cro/C1-type domain-containing protein</fullName>
    </recommendedName>
</protein>
<comment type="caution">
    <text evidence="2">The sequence shown here is derived from an EMBL/GenBank/DDBJ whole genome shotgun (WGS) entry which is preliminary data.</text>
</comment>
<dbReference type="Pfam" id="PF01381">
    <property type="entry name" value="HTH_3"/>
    <property type="match status" value="1"/>
</dbReference>
<gene>
    <name evidence="2" type="ORF">LMG3415_01235</name>
</gene>
<dbReference type="PROSITE" id="PS50943">
    <property type="entry name" value="HTH_CROC1"/>
    <property type="match status" value="1"/>
</dbReference>
<accession>A0ABM8L9K1</accession>
<dbReference type="Proteomes" id="UP000507140">
    <property type="component" value="Unassembled WGS sequence"/>
</dbReference>
<dbReference type="EMBL" id="CADIKR010000001">
    <property type="protein sequence ID" value="CAB3837073.1"/>
    <property type="molecule type" value="Genomic_DNA"/>
</dbReference>
<evidence type="ECO:0000313" key="2">
    <source>
        <dbReference type="EMBL" id="CAB3837073.1"/>
    </source>
</evidence>
<dbReference type="SUPFAM" id="SSF47413">
    <property type="entry name" value="lambda repressor-like DNA-binding domains"/>
    <property type="match status" value="1"/>
</dbReference>
<proteinExistence type="predicted"/>
<sequence length="98" mass="10956">MTADMKDPLIGALVKARRDRKYTQARLAELAGISRRALVAIEGGGDCNVSTLRRLMRVLDLELKLVPAEYAPPTLEDVFAENEMAYRRSRDVGVRAPR</sequence>